<feature type="domain" description="NET" evidence="7">
    <location>
        <begin position="317"/>
        <end position="396"/>
    </location>
</feature>
<dbReference type="SMART" id="SM00297">
    <property type="entry name" value="BROMO"/>
    <property type="match status" value="1"/>
</dbReference>
<proteinExistence type="predicted"/>
<evidence type="ECO:0000256" key="1">
    <source>
        <dbReference type="ARBA" id="ARBA00023015"/>
    </source>
</evidence>
<dbReference type="PANTHER" id="PTHR45926">
    <property type="entry name" value="OSJNBA0053K19.4 PROTEIN"/>
    <property type="match status" value="1"/>
</dbReference>
<evidence type="ECO:0000259" key="6">
    <source>
        <dbReference type="PROSITE" id="PS50014"/>
    </source>
</evidence>
<evidence type="ECO:0008006" key="9">
    <source>
        <dbReference type="Google" id="ProtNLM"/>
    </source>
</evidence>
<sequence>MADAKELKKQQKAIEKQKLLAQLAMIEAKKKQQVLAHAIQAVQPAAAPKAPPRAAPKSPASLGTHPAYAAPPKKARGTSSKQTNPQEELRRRLEQDQRRRREKLFNRCEFVLKRIKAHKWSWPFQDPVDIVALNIPDYPTIVKTPMDLGTVHKKLGNTLQMIKAGQNFTSDDKSLYLTPLEFDKDVRLVFSNCFLYNKPGSDVRKMAEALLSEYESKWAAEEMTRKLDEEEKRIEQEERDLALTPATTSLPTREYGGSARGGTSYGGYTDPMKQIKQLEHQVSQLQNAERSRGGGKAASGGGRAAAGSKRPAGGGHATAAKKYKREMTFEDKRILSEQLSDLPQDKLAKVVEIIAKTQDIGDDNEIELDIDQLDLDTLWELHKFVNSHKKQQEKTQAVTAATNDPTANATTPGVDAAMDDEEEAEAEGSNDKGPKPEEPAAQILEAAPAATTAAPATLANAAAWTDLQKTSEPAGNGAPNEGDAPKNDQLWNEYQERARQDKQREEARKEEEEANRKAADEEKRRQEEEAAEERRKAAAEAEERAAAERAAIEARKAAELAAMDADAAGEDLEAQRTAMQAMHP</sequence>
<evidence type="ECO:0000313" key="8">
    <source>
        <dbReference type="EMBL" id="CAD9394623.1"/>
    </source>
</evidence>
<dbReference type="InterPro" id="IPR001487">
    <property type="entry name" value="Bromodomain"/>
</dbReference>
<feature type="compositionally biased region" description="Acidic residues" evidence="5">
    <location>
        <begin position="417"/>
        <end position="428"/>
    </location>
</feature>
<feature type="region of interest" description="Disordered" evidence="5">
    <location>
        <begin position="387"/>
        <end position="454"/>
    </location>
</feature>
<feature type="domain" description="Bromo" evidence="6">
    <location>
        <begin position="116"/>
        <end position="204"/>
    </location>
</feature>
<feature type="region of interest" description="Disordered" evidence="5">
    <location>
        <begin position="280"/>
        <end position="324"/>
    </location>
</feature>
<keyword evidence="3" id="KW-0804">Transcription</keyword>
<feature type="region of interest" description="Disordered" evidence="5">
    <location>
        <begin position="244"/>
        <end position="265"/>
    </location>
</feature>
<feature type="compositionally biased region" description="Low complexity" evidence="5">
    <location>
        <begin position="397"/>
        <end position="416"/>
    </location>
</feature>
<dbReference type="AlphaFoldDB" id="A0A7S2FGZ4"/>
<dbReference type="InterPro" id="IPR036427">
    <property type="entry name" value="Bromodomain-like_sf"/>
</dbReference>
<dbReference type="PRINTS" id="PR00503">
    <property type="entry name" value="BROMODOMAIN"/>
</dbReference>
<dbReference type="InterPro" id="IPR038336">
    <property type="entry name" value="NET_sf"/>
</dbReference>
<keyword evidence="2 4" id="KW-0103">Bromodomain</keyword>
<keyword evidence="1" id="KW-0805">Transcription regulation</keyword>
<feature type="region of interest" description="Disordered" evidence="5">
    <location>
        <begin position="469"/>
        <end position="549"/>
    </location>
</feature>
<evidence type="ECO:0000256" key="4">
    <source>
        <dbReference type="PROSITE-ProRule" id="PRU00035"/>
    </source>
</evidence>
<dbReference type="Pfam" id="PF00439">
    <property type="entry name" value="Bromodomain"/>
    <property type="match status" value="1"/>
</dbReference>
<evidence type="ECO:0000256" key="5">
    <source>
        <dbReference type="SAM" id="MobiDB-lite"/>
    </source>
</evidence>
<feature type="region of interest" description="Disordered" evidence="5">
    <location>
        <begin position="43"/>
        <end position="97"/>
    </location>
</feature>
<evidence type="ECO:0000259" key="7">
    <source>
        <dbReference type="PROSITE" id="PS51525"/>
    </source>
</evidence>
<dbReference type="InterPro" id="IPR027353">
    <property type="entry name" value="NET_dom"/>
</dbReference>
<name>A0A7S2FGZ4_9CHLO</name>
<reference evidence="8" key="1">
    <citation type="submission" date="2021-01" db="EMBL/GenBank/DDBJ databases">
        <authorList>
            <person name="Corre E."/>
            <person name="Pelletier E."/>
            <person name="Niang G."/>
            <person name="Scheremetjew M."/>
            <person name="Finn R."/>
            <person name="Kale V."/>
            <person name="Holt S."/>
            <person name="Cochrane G."/>
            <person name="Meng A."/>
            <person name="Brown T."/>
            <person name="Cohen L."/>
        </authorList>
    </citation>
    <scope>NUCLEOTIDE SEQUENCE</scope>
    <source>
        <strain evidence="8">RCC733</strain>
    </source>
</reference>
<feature type="compositionally biased region" description="Low complexity" evidence="5">
    <location>
        <begin position="244"/>
        <end position="257"/>
    </location>
</feature>
<dbReference type="Gene3D" id="1.20.1270.220">
    <property type="match status" value="1"/>
</dbReference>
<evidence type="ECO:0000256" key="3">
    <source>
        <dbReference type="ARBA" id="ARBA00023163"/>
    </source>
</evidence>
<protein>
    <recommendedName>
        <fullName evidence="9">NET domain-containing protein</fullName>
    </recommendedName>
</protein>
<feature type="compositionally biased region" description="Basic and acidic residues" evidence="5">
    <location>
        <begin position="494"/>
        <end position="549"/>
    </location>
</feature>
<dbReference type="SUPFAM" id="SSF47370">
    <property type="entry name" value="Bromodomain"/>
    <property type="match status" value="1"/>
</dbReference>
<gene>
    <name evidence="8" type="ORF">PPRO1471_LOCUS8482</name>
</gene>
<feature type="compositionally biased region" description="Low complexity" evidence="5">
    <location>
        <begin position="439"/>
        <end position="454"/>
    </location>
</feature>
<evidence type="ECO:0000256" key="2">
    <source>
        <dbReference type="ARBA" id="ARBA00023117"/>
    </source>
</evidence>
<organism evidence="8">
    <name type="scientific">Pycnococcus provasolii</name>
    <dbReference type="NCBI Taxonomy" id="41880"/>
    <lineage>
        <taxon>Eukaryota</taxon>
        <taxon>Viridiplantae</taxon>
        <taxon>Chlorophyta</taxon>
        <taxon>Pseudoscourfieldiophyceae</taxon>
        <taxon>Pseudoscourfieldiales</taxon>
        <taxon>Pycnococcaceae</taxon>
        <taxon>Pycnococcus</taxon>
    </lineage>
</organism>
<feature type="compositionally biased region" description="Basic and acidic residues" evidence="5">
    <location>
        <begin position="87"/>
        <end position="97"/>
    </location>
</feature>
<dbReference type="Pfam" id="PF17035">
    <property type="entry name" value="BET"/>
    <property type="match status" value="1"/>
</dbReference>
<feature type="compositionally biased region" description="Gly residues" evidence="5">
    <location>
        <begin position="294"/>
        <end position="304"/>
    </location>
</feature>
<feature type="compositionally biased region" description="Basic and acidic residues" evidence="5">
    <location>
        <begin position="429"/>
        <end position="438"/>
    </location>
</feature>
<dbReference type="Gene3D" id="1.20.920.10">
    <property type="entry name" value="Bromodomain-like"/>
    <property type="match status" value="1"/>
</dbReference>
<dbReference type="PROSITE" id="PS50014">
    <property type="entry name" value="BROMODOMAIN_2"/>
    <property type="match status" value="1"/>
</dbReference>
<dbReference type="EMBL" id="HBGR01012758">
    <property type="protein sequence ID" value="CAD9394623.1"/>
    <property type="molecule type" value="Transcribed_RNA"/>
</dbReference>
<accession>A0A7S2FGZ4</accession>
<dbReference type="PROSITE" id="PS51525">
    <property type="entry name" value="NET"/>
    <property type="match status" value="1"/>
</dbReference>